<dbReference type="EMBL" id="CP039355">
    <property type="protein sequence ID" value="QCE16417.1"/>
    <property type="molecule type" value="Genomic_DNA"/>
</dbReference>
<proteinExistence type="predicted"/>
<evidence type="ECO:0000313" key="2">
    <source>
        <dbReference type="Proteomes" id="UP000501690"/>
    </source>
</evidence>
<gene>
    <name evidence="1" type="ORF">DEO72_LG11g3432</name>
</gene>
<name>A0A4D6NWW1_VIGUN</name>
<organism evidence="1 2">
    <name type="scientific">Vigna unguiculata</name>
    <name type="common">Cowpea</name>
    <dbReference type="NCBI Taxonomy" id="3917"/>
    <lineage>
        <taxon>Eukaryota</taxon>
        <taxon>Viridiplantae</taxon>
        <taxon>Streptophyta</taxon>
        <taxon>Embryophyta</taxon>
        <taxon>Tracheophyta</taxon>
        <taxon>Spermatophyta</taxon>
        <taxon>Magnoliopsida</taxon>
        <taxon>eudicotyledons</taxon>
        <taxon>Gunneridae</taxon>
        <taxon>Pentapetalae</taxon>
        <taxon>rosids</taxon>
        <taxon>fabids</taxon>
        <taxon>Fabales</taxon>
        <taxon>Fabaceae</taxon>
        <taxon>Papilionoideae</taxon>
        <taxon>50 kb inversion clade</taxon>
        <taxon>NPAAA clade</taxon>
        <taxon>indigoferoid/millettioid clade</taxon>
        <taxon>Phaseoleae</taxon>
        <taxon>Vigna</taxon>
    </lineage>
</organism>
<sequence>MGSCRKTAAQKEILEGCAGEDVTANQFLSVNKFLSAIFGNKSALYSFSGKDMSNGPNDQILTLYPGHDRPGEC</sequence>
<accession>A0A4D6NWW1</accession>
<keyword evidence="2" id="KW-1185">Reference proteome</keyword>
<dbReference type="Proteomes" id="UP000501690">
    <property type="component" value="Linkage Group LG11"/>
</dbReference>
<reference evidence="1 2" key="1">
    <citation type="submission" date="2019-04" db="EMBL/GenBank/DDBJ databases">
        <title>An improved genome assembly and genetic linkage map for asparagus bean, Vigna unguiculata ssp. sesquipedialis.</title>
        <authorList>
            <person name="Xia Q."/>
            <person name="Zhang R."/>
            <person name="Dong Y."/>
        </authorList>
    </citation>
    <scope>NUCLEOTIDE SEQUENCE [LARGE SCALE GENOMIC DNA]</scope>
    <source>
        <tissue evidence="1">Leaf</tissue>
    </source>
</reference>
<evidence type="ECO:0000313" key="1">
    <source>
        <dbReference type="EMBL" id="QCE16417.1"/>
    </source>
</evidence>
<dbReference type="AlphaFoldDB" id="A0A4D6NWW1"/>
<protein>
    <submittedName>
        <fullName evidence="1">Uncharacterized protein</fullName>
    </submittedName>
</protein>